<dbReference type="GO" id="GO:0006355">
    <property type="term" value="P:regulation of DNA-templated transcription"/>
    <property type="evidence" value="ECO:0007669"/>
    <property type="project" value="InterPro"/>
</dbReference>
<dbReference type="InterPro" id="IPR016032">
    <property type="entry name" value="Sig_transdc_resp-reg_C-effctor"/>
</dbReference>
<evidence type="ECO:0000313" key="4">
    <source>
        <dbReference type="EMBL" id="SCF43320.1"/>
    </source>
</evidence>
<dbReference type="InterPro" id="IPR011990">
    <property type="entry name" value="TPR-like_helical_dom_sf"/>
</dbReference>
<evidence type="ECO:0000259" key="3">
    <source>
        <dbReference type="SMART" id="SM01043"/>
    </source>
</evidence>
<dbReference type="PANTHER" id="PTHR35807:SF1">
    <property type="entry name" value="TRANSCRIPTIONAL REGULATOR REDD"/>
    <property type="match status" value="1"/>
</dbReference>
<evidence type="ECO:0000313" key="5">
    <source>
        <dbReference type="Proteomes" id="UP000199504"/>
    </source>
</evidence>
<keyword evidence="1" id="KW-0805">Transcription regulation</keyword>
<gene>
    <name evidence="4" type="ORF">GA0070564_10992</name>
</gene>
<evidence type="ECO:0000256" key="2">
    <source>
        <dbReference type="ARBA" id="ARBA00023163"/>
    </source>
</evidence>
<protein>
    <submittedName>
        <fullName evidence="4">DNA-binding transcriptional activator of the SARP family</fullName>
    </submittedName>
</protein>
<dbReference type="GO" id="GO:0003677">
    <property type="term" value="F:DNA binding"/>
    <property type="evidence" value="ECO:0007669"/>
    <property type="project" value="UniProtKB-KW"/>
</dbReference>
<keyword evidence="2" id="KW-0804">Transcription</keyword>
<dbReference type="SMART" id="SM01043">
    <property type="entry name" value="BTAD"/>
    <property type="match status" value="1"/>
</dbReference>
<keyword evidence="4" id="KW-0238">DNA-binding</keyword>
<dbReference type="EMBL" id="FMCX01000009">
    <property type="protein sequence ID" value="SCF43320.1"/>
    <property type="molecule type" value="Genomic_DNA"/>
</dbReference>
<reference evidence="5" key="1">
    <citation type="submission" date="2016-06" db="EMBL/GenBank/DDBJ databases">
        <authorList>
            <person name="Varghese N."/>
            <person name="Submissions Spin"/>
        </authorList>
    </citation>
    <scope>NUCLEOTIDE SEQUENCE [LARGE SCALE GENOMIC DNA]</scope>
    <source>
        <strain evidence="5">DSM 44830</strain>
    </source>
</reference>
<dbReference type="InterPro" id="IPR005158">
    <property type="entry name" value="BTAD"/>
</dbReference>
<proteinExistence type="predicted"/>
<dbReference type="SUPFAM" id="SSF46894">
    <property type="entry name" value="C-terminal effector domain of the bipartite response regulators"/>
    <property type="match status" value="1"/>
</dbReference>
<dbReference type="PANTHER" id="PTHR35807">
    <property type="entry name" value="TRANSCRIPTIONAL REGULATOR REDD-RELATED"/>
    <property type="match status" value="1"/>
</dbReference>
<evidence type="ECO:0000256" key="1">
    <source>
        <dbReference type="ARBA" id="ARBA00023015"/>
    </source>
</evidence>
<organism evidence="4 5">
    <name type="scientific">Micromonospora mirobrigensis</name>
    <dbReference type="NCBI Taxonomy" id="262898"/>
    <lineage>
        <taxon>Bacteria</taxon>
        <taxon>Bacillati</taxon>
        <taxon>Actinomycetota</taxon>
        <taxon>Actinomycetes</taxon>
        <taxon>Micromonosporales</taxon>
        <taxon>Micromonosporaceae</taxon>
        <taxon>Micromonospora</taxon>
    </lineage>
</organism>
<dbReference type="InterPro" id="IPR051677">
    <property type="entry name" value="AfsR-DnrI-RedD_regulator"/>
</dbReference>
<dbReference type="InterPro" id="IPR036388">
    <property type="entry name" value="WH-like_DNA-bd_sf"/>
</dbReference>
<sequence>MRSDEAPIPLSGKRNRRLIAGLVVEANQSVPVDRLIDIVWDEYPPATARQQIQNRLGRLRSLLLRGTSSLRLVRQGNCYVLEATDEHIDGLRFRRLCAEAEIARQQGRSDLATGLLRDSLALWRGNAMQDVDSPALYADVAHWEESRLRVIESLVDLEFAQGNTAATIAELQPWVARHPYHEGLHCRLSEALHAAGRTAEALAVIRRLRHQLDQELAVAPGPEVAELERRILVGKEEAPAGAVQMDRRAAEALHQALTETTRALGILTEALARV</sequence>
<keyword evidence="5" id="KW-1185">Reference proteome</keyword>
<dbReference type="SUPFAM" id="SSF48452">
    <property type="entry name" value="TPR-like"/>
    <property type="match status" value="1"/>
</dbReference>
<dbReference type="STRING" id="262898.GA0070564_10992"/>
<accession>A0A1C5ADN9</accession>
<dbReference type="Gene3D" id="1.10.10.10">
    <property type="entry name" value="Winged helix-like DNA-binding domain superfamily/Winged helix DNA-binding domain"/>
    <property type="match status" value="1"/>
</dbReference>
<dbReference type="Pfam" id="PF03704">
    <property type="entry name" value="BTAD"/>
    <property type="match status" value="1"/>
</dbReference>
<name>A0A1C5ADN9_9ACTN</name>
<dbReference type="AlphaFoldDB" id="A0A1C5ADN9"/>
<dbReference type="Proteomes" id="UP000199504">
    <property type="component" value="Unassembled WGS sequence"/>
</dbReference>
<feature type="domain" description="Bacterial transcriptional activator" evidence="3">
    <location>
        <begin position="88"/>
        <end position="232"/>
    </location>
</feature>
<dbReference type="OrthoDB" id="3208838at2"/>
<dbReference type="Gene3D" id="1.25.40.10">
    <property type="entry name" value="Tetratricopeptide repeat domain"/>
    <property type="match status" value="1"/>
</dbReference>
<dbReference type="CDD" id="cd15831">
    <property type="entry name" value="BTAD"/>
    <property type="match status" value="1"/>
</dbReference>